<proteinExistence type="predicted"/>
<comment type="caution">
    <text evidence="1">The sequence shown here is derived from an EMBL/GenBank/DDBJ whole genome shotgun (WGS) entry which is preliminary data.</text>
</comment>
<name>A0A845A181_9SPHN</name>
<dbReference type="AlphaFoldDB" id="A0A845A181"/>
<gene>
    <name evidence="1" type="ORF">GRI62_11820</name>
</gene>
<dbReference type="EMBL" id="WTYH01000001">
    <property type="protein sequence ID" value="MXO94283.1"/>
    <property type="molecule type" value="Genomic_DNA"/>
</dbReference>
<protein>
    <submittedName>
        <fullName evidence="1">Uncharacterized protein</fullName>
    </submittedName>
</protein>
<dbReference type="RefSeq" id="WP_234027449.1">
    <property type="nucleotide sequence ID" value="NZ_WTYH01000001.1"/>
</dbReference>
<evidence type="ECO:0000313" key="1">
    <source>
        <dbReference type="EMBL" id="MXO94283.1"/>
    </source>
</evidence>
<organism evidence="1 2">
    <name type="scientific">Aurantiacibacter arachoides</name>
    <dbReference type="NCBI Taxonomy" id="1850444"/>
    <lineage>
        <taxon>Bacteria</taxon>
        <taxon>Pseudomonadati</taxon>
        <taxon>Pseudomonadota</taxon>
        <taxon>Alphaproteobacteria</taxon>
        <taxon>Sphingomonadales</taxon>
        <taxon>Erythrobacteraceae</taxon>
        <taxon>Aurantiacibacter</taxon>
    </lineage>
</organism>
<dbReference type="Proteomes" id="UP000460626">
    <property type="component" value="Unassembled WGS sequence"/>
</dbReference>
<evidence type="ECO:0000313" key="2">
    <source>
        <dbReference type="Proteomes" id="UP000460626"/>
    </source>
</evidence>
<keyword evidence="2" id="KW-1185">Reference proteome</keyword>
<sequence>MSYALVKEPAKIVWQEGDWAIVSVECSQGRCRWTALELSHKGKDGWGMPEFIPPKNVADKWKEMNGEDDF</sequence>
<accession>A0A845A181</accession>
<reference evidence="1 2" key="1">
    <citation type="submission" date="2019-12" db="EMBL/GenBank/DDBJ databases">
        <title>Genomic-based taxomic classification of the family Erythrobacteraceae.</title>
        <authorList>
            <person name="Xu L."/>
        </authorList>
    </citation>
    <scope>NUCLEOTIDE SEQUENCE [LARGE SCALE GENOMIC DNA]</scope>
    <source>
        <strain evidence="1 2">RC4-10-4</strain>
    </source>
</reference>